<dbReference type="STRING" id="470453.B0680_04355"/>
<evidence type="ECO:0000313" key="1">
    <source>
        <dbReference type="EMBL" id="OOS24664.1"/>
    </source>
</evidence>
<dbReference type="InterPro" id="IPR036388">
    <property type="entry name" value="WH-like_DNA-bd_sf"/>
</dbReference>
<dbReference type="InterPro" id="IPR009061">
    <property type="entry name" value="DNA-bd_dom_put_sf"/>
</dbReference>
<dbReference type="RefSeq" id="WP_078253833.1">
    <property type="nucleotide sequence ID" value="NZ_MUYU01000009.1"/>
</dbReference>
<keyword evidence="2" id="KW-1185">Reference proteome</keyword>
<evidence type="ECO:0000313" key="2">
    <source>
        <dbReference type="Proteomes" id="UP000189800"/>
    </source>
</evidence>
<dbReference type="SUPFAM" id="SSF46955">
    <property type="entry name" value="Putative DNA-binding domain"/>
    <property type="match status" value="1"/>
</dbReference>
<proteinExistence type="predicted"/>
<dbReference type="Gene3D" id="1.10.10.10">
    <property type="entry name" value="Winged helix-like DNA-binding domain superfamily/Winged helix DNA-binding domain"/>
    <property type="match status" value="1"/>
</dbReference>
<dbReference type="EMBL" id="MUYU01000009">
    <property type="protein sequence ID" value="OOS24664.1"/>
    <property type="molecule type" value="Genomic_DNA"/>
</dbReference>
<protein>
    <recommendedName>
        <fullName evidence="3">Helix-turn-helix domain-containing protein</fullName>
    </recommendedName>
</protein>
<name>A0A1T0CQS8_9GAMM</name>
<reference evidence="1 2" key="1">
    <citation type="submission" date="2017-02" db="EMBL/GenBank/DDBJ databases">
        <title>Draft genome sequence of Moraxella pluranimalium CCUG 54913T type strain.</title>
        <authorList>
            <person name="Salva-Serra F."/>
            <person name="Engstrom-Jakobsson H."/>
            <person name="Thorell K."/>
            <person name="Jaen-Luchoro D."/>
            <person name="Gonzales-Siles L."/>
            <person name="Karlsson R."/>
            <person name="Yazdan S."/>
            <person name="Boulund F."/>
            <person name="Johnning A."/>
            <person name="Engstrand L."/>
            <person name="Kristiansson E."/>
            <person name="Moore E."/>
        </authorList>
    </citation>
    <scope>NUCLEOTIDE SEQUENCE [LARGE SCALE GENOMIC DNA]</scope>
    <source>
        <strain evidence="1 2">CCUG 54913</strain>
    </source>
</reference>
<organism evidence="1 2">
    <name type="scientific">Moraxella pluranimalium</name>
    <dbReference type="NCBI Taxonomy" id="470453"/>
    <lineage>
        <taxon>Bacteria</taxon>
        <taxon>Pseudomonadati</taxon>
        <taxon>Pseudomonadota</taxon>
        <taxon>Gammaproteobacteria</taxon>
        <taxon>Moraxellales</taxon>
        <taxon>Moraxellaceae</taxon>
        <taxon>Moraxella</taxon>
    </lineage>
</organism>
<dbReference type="AlphaFoldDB" id="A0A1T0CQS8"/>
<sequence>MKKYLTSNEICEIFGICKMTLSRWEKRHPNGEPFPKPVMGGGLGGGVKRYLSQEVHEWELKHTAK</sequence>
<dbReference type="OrthoDB" id="6696395at2"/>
<comment type="caution">
    <text evidence="1">The sequence shown here is derived from an EMBL/GenBank/DDBJ whole genome shotgun (WGS) entry which is preliminary data.</text>
</comment>
<gene>
    <name evidence="1" type="ORF">B0680_04355</name>
</gene>
<dbReference type="Proteomes" id="UP000189800">
    <property type="component" value="Unassembled WGS sequence"/>
</dbReference>
<accession>A0A1T0CQS8</accession>
<evidence type="ECO:0008006" key="3">
    <source>
        <dbReference type="Google" id="ProtNLM"/>
    </source>
</evidence>